<gene>
    <name evidence="2" type="ORF">R6G74_04330</name>
</gene>
<name>A0AAW9HJR3_9ACTO</name>
<accession>A0AAW9HJR3</accession>
<dbReference type="InterPro" id="IPR018445">
    <property type="entry name" value="Put_Phosphate_transp_reg"/>
</dbReference>
<comment type="similarity">
    <text evidence="1">Belongs to the UPF0111 family.</text>
</comment>
<dbReference type="Gene3D" id="1.20.58.220">
    <property type="entry name" value="Phosphate transport system protein phou homolog 2, domain 2"/>
    <property type="match status" value="1"/>
</dbReference>
<dbReference type="RefSeq" id="WP_320753079.1">
    <property type="nucleotide sequence ID" value="NZ_JAWNFV010000007.1"/>
</dbReference>
<sequence>MGLFSKFSRSTRVFDLIGAQAAHLPIAAAGLAQLMTAPVHERGELQQQLHTIENNADESNHALLKVVNRSFVLPFDREDLYALTTAIDNCVDLMDEVGENVAFMRPLTLPDSAPTVVDILKPCARLSSDILAHFNPTSPDTREYWVEINQLENKGDSLYRSTLASLFENATDAIELLRVKLVVDTLEDTVDAFETLAAVVERIALKES</sequence>
<dbReference type="AlphaFoldDB" id="A0AAW9HJR3"/>
<dbReference type="PANTHER" id="PTHR37298:SF1">
    <property type="entry name" value="UPF0111 PROTEIN YKAA"/>
    <property type="match status" value="1"/>
</dbReference>
<dbReference type="InterPro" id="IPR052912">
    <property type="entry name" value="UPF0111_domain"/>
</dbReference>
<evidence type="ECO:0000256" key="1">
    <source>
        <dbReference type="ARBA" id="ARBA00008591"/>
    </source>
</evidence>
<dbReference type="PANTHER" id="PTHR37298">
    <property type="entry name" value="UPF0111 PROTEIN YKAA"/>
    <property type="match status" value="1"/>
</dbReference>
<evidence type="ECO:0000313" key="3">
    <source>
        <dbReference type="Proteomes" id="UP001288320"/>
    </source>
</evidence>
<dbReference type="Proteomes" id="UP001288320">
    <property type="component" value="Unassembled WGS sequence"/>
</dbReference>
<comment type="caution">
    <text evidence="2">The sequence shown here is derived from an EMBL/GenBank/DDBJ whole genome shotgun (WGS) entry which is preliminary data.</text>
</comment>
<protein>
    <submittedName>
        <fullName evidence="2">DUF47 family protein</fullName>
    </submittedName>
</protein>
<reference evidence="2" key="1">
    <citation type="submission" date="2023-10" db="EMBL/GenBank/DDBJ databases">
        <title>Whole Genome based description of the genera Actinobaculum and Actinotignum reveals a complex phylogenetic relationship within the species included in the genus Actinotignum.</title>
        <authorList>
            <person name="Jensen C.S."/>
            <person name="Dargis R."/>
            <person name="Kemp M."/>
            <person name="Christensen J.J."/>
        </authorList>
    </citation>
    <scope>NUCLEOTIDE SEQUENCE</scope>
    <source>
        <strain evidence="2">SLA_B245</strain>
    </source>
</reference>
<dbReference type="EMBL" id="JAWNFV010000007">
    <property type="protein sequence ID" value="MDY5140540.1"/>
    <property type="molecule type" value="Genomic_DNA"/>
</dbReference>
<dbReference type="InterPro" id="IPR038078">
    <property type="entry name" value="PhoU-like_sf"/>
</dbReference>
<organism evidence="2 3">
    <name type="scientific">Actinotignum timonense</name>
    <dbReference type="NCBI Taxonomy" id="1870995"/>
    <lineage>
        <taxon>Bacteria</taxon>
        <taxon>Bacillati</taxon>
        <taxon>Actinomycetota</taxon>
        <taxon>Actinomycetes</taxon>
        <taxon>Actinomycetales</taxon>
        <taxon>Actinomycetaceae</taxon>
        <taxon>Actinotignum</taxon>
    </lineage>
</organism>
<proteinExistence type="inferred from homology"/>
<evidence type="ECO:0000313" key="2">
    <source>
        <dbReference type="EMBL" id="MDY5140540.1"/>
    </source>
</evidence>
<dbReference type="Pfam" id="PF01865">
    <property type="entry name" value="PhoU_div"/>
    <property type="match status" value="1"/>
</dbReference>